<dbReference type="EMBL" id="QEKY01000002">
    <property type="protein sequence ID" value="PVZ14099.1"/>
    <property type="molecule type" value="Genomic_DNA"/>
</dbReference>
<dbReference type="Proteomes" id="UP000245462">
    <property type="component" value="Unassembled WGS sequence"/>
</dbReference>
<keyword evidence="2" id="KW-1185">Reference proteome</keyword>
<comment type="caution">
    <text evidence="1">The sequence shown here is derived from an EMBL/GenBank/DDBJ whole genome shotgun (WGS) entry which is preliminary data.</text>
</comment>
<name>A0A2U1FPL4_9PORP</name>
<sequence length="61" mass="7191">MDLFLFPLLVHLLSENTPFVVNLSVKSAMILGETETKETQGETILFYRFRRMRKVPSVFLW</sequence>
<dbReference type="AlphaFoldDB" id="A0A2U1FPL4"/>
<gene>
    <name evidence="1" type="ORF">C7382_102143</name>
</gene>
<evidence type="ECO:0000313" key="2">
    <source>
        <dbReference type="Proteomes" id="UP000245462"/>
    </source>
</evidence>
<protein>
    <submittedName>
        <fullName evidence="1">Uncharacterized protein</fullName>
    </submittedName>
</protein>
<reference evidence="1 2" key="1">
    <citation type="submission" date="2018-04" db="EMBL/GenBank/DDBJ databases">
        <title>Genomic Encyclopedia of Type Strains, Phase IV (KMG-IV): sequencing the most valuable type-strain genomes for metagenomic binning, comparative biology and taxonomic classification.</title>
        <authorList>
            <person name="Goeker M."/>
        </authorList>
    </citation>
    <scope>NUCLEOTIDE SEQUENCE [LARGE SCALE GENOMIC DNA]</scope>
    <source>
        <strain evidence="1 2">DSM 28520</strain>
    </source>
</reference>
<accession>A0A2U1FPL4</accession>
<evidence type="ECO:0000313" key="1">
    <source>
        <dbReference type="EMBL" id="PVZ14099.1"/>
    </source>
</evidence>
<proteinExistence type="predicted"/>
<organism evidence="1 2">
    <name type="scientific">Porphyromonas loveana</name>
    <dbReference type="NCBI Taxonomy" id="1884669"/>
    <lineage>
        <taxon>Bacteria</taxon>
        <taxon>Pseudomonadati</taxon>
        <taxon>Bacteroidota</taxon>
        <taxon>Bacteroidia</taxon>
        <taxon>Bacteroidales</taxon>
        <taxon>Porphyromonadaceae</taxon>
        <taxon>Porphyromonas</taxon>
    </lineage>
</organism>